<evidence type="ECO:0000256" key="1">
    <source>
        <dbReference type="SAM" id="MobiDB-lite"/>
    </source>
</evidence>
<name>A0A964T567_9HYPH</name>
<proteinExistence type="predicted"/>
<evidence type="ECO:0000259" key="2">
    <source>
        <dbReference type="SMART" id="SM00760"/>
    </source>
</evidence>
<dbReference type="InterPro" id="IPR010921">
    <property type="entry name" value="Trp_repressor/repl_initiator"/>
</dbReference>
<organism evidence="3 4">
    <name type="scientific">Propylenella binzhouense</name>
    <dbReference type="NCBI Taxonomy" id="2555902"/>
    <lineage>
        <taxon>Bacteria</taxon>
        <taxon>Pseudomonadati</taxon>
        <taxon>Pseudomonadota</taxon>
        <taxon>Alphaproteobacteria</taxon>
        <taxon>Hyphomicrobiales</taxon>
        <taxon>Propylenellaceae</taxon>
        <taxon>Propylenella</taxon>
    </lineage>
</organism>
<reference evidence="3" key="1">
    <citation type="submission" date="2019-03" db="EMBL/GenBank/DDBJ databases">
        <title>Afifella sp. nov., isolated from activated sludge.</title>
        <authorList>
            <person name="Li Q."/>
            <person name="Liu Y."/>
        </authorList>
    </citation>
    <scope>NUCLEOTIDE SEQUENCE</scope>
    <source>
        <strain evidence="3">L72</strain>
    </source>
</reference>
<gene>
    <name evidence="3" type="ORF">E4O86_11695</name>
</gene>
<dbReference type="GO" id="GO:0006275">
    <property type="term" value="P:regulation of DNA replication"/>
    <property type="evidence" value="ECO:0007669"/>
    <property type="project" value="InterPro"/>
</dbReference>
<keyword evidence="4" id="KW-1185">Reference proteome</keyword>
<dbReference type="CDD" id="cd06571">
    <property type="entry name" value="Bac_DnaA_C"/>
    <property type="match status" value="1"/>
</dbReference>
<dbReference type="GO" id="GO:0006270">
    <property type="term" value="P:DNA replication initiation"/>
    <property type="evidence" value="ECO:0007669"/>
    <property type="project" value="InterPro"/>
</dbReference>
<dbReference type="SMART" id="SM00760">
    <property type="entry name" value="Bac_DnaA_C"/>
    <property type="match status" value="1"/>
</dbReference>
<comment type="caution">
    <text evidence="3">The sequence shown here is derived from an EMBL/GenBank/DDBJ whole genome shotgun (WGS) entry which is preliminary data.</text>
</comment>
<dbReference type="EMBL" id="SPKJ01000036">
    <property type="protein sequence ID" value="MYZ48370.1"/>
    <property type="molecule type" value="Genomic_DNA"/>
</dbReference>
<dbReference type="GO" id="GO:0005524">
    <property type="term" value="F:ATP binding"/>
    <property type="evidence" value="ECO:0007669"/>
    <property type="project" value="InterPro"/>
</dbReference>
<sequence>MTDLDIAGRPGRGGRDDSAGEVASGCRAAETLVVAALRVRRDAVRARRRGTAKESAARQIAMYLAHTSLGFSLSAIGRQFGRDRTTVAHAIARIEDRRDDPAFDRLLDYLSAALELWVSAFQSGGGA</sequence>
<dbReference type="OrthoDB" id="8480222at2"/>
<dbReference type="SUPFAM" id="SSF48295">
    <property type="entry name" value="TrpR-like"/>
    <property type="match status" value="1"/>
</dbReference>
<evidence type="ECO:0000313" key="3">
    <source>
        <dbReference type="EMBL" id="MYZ48370.1"/>
    </source>
</evidence>
<accession>A0A964T567</accession>
<dbReference type="GO" id="GO:0043565">
    <property type="term" value="F:sequence-specific DNA binding"/>
    <property type="evidence" value="ECO:0007669"/>
    <property type="project" value="InterPro"/>
</dbReference>
<dbReference type="InterPro" id="IPR013159">
    <property type="entry name" value="DnaA_C"/>
</dbReference>
<dbReference type="Proteomes" id="UP000773614">
    <property type="component" value="Unassembled WGS sequence"/>
</dbReference>
<feature type="domain" description="Chromosomal replication initiator DnaA C-terminal" evidence="2">
    <location>
        <begin position="25"/>
        <end position="94"/>
    </location>
</feature>
<dbReference type="AlphaFoldDB" id="A0A964T567"/>
<protein>
    <submittedName>
        <fullName evidence="3">Chromosomal replication initiator DnaA</fullName>
    </submittedName>
</protein>
<dbReference type="Pfam" id="PF08299">
    <property type="entry name" value="Bac_DnaA_C"/>
    <property type="match status" value="1"/>
</dbReference>
<dbReference type="Gene3D" id="1.10.1750.10">
    <property type="match status" value="1"/>
</dbReference>
<evidence type="ECO:0000313" key="4">
    <source>
        <dbReference type="Proteomes" id="UP000773614"/>
    </source>
</evidence>
<dbReference type="RefSeq" id="WP_161140720.1">
    <property type="nucleotide sequence ID" value="NZ_SPKJ01000036.1"/>
</dbReference>
<feature type="region of interest" description="Disordered" evidence="1">
    <location>
        <begin position="1"/>
        <end position="21"/>
    </location>
</feature>